<evidence type="ECO:0000259" key="1">
    <source>
        <dbReference type="Pfam" id="PF23055"/>
    </source>
</evidence>
<proteinExistence type="predicted"/>
<dbReference type="STRING" id="2015173.A0A026X471"/>
<dbReference type="PANTHER" id="PTHR33327">
    <property type="entry name" value="ENDONUCLEASE"/>
    <property type="match status" value="1"/>
</dbReference>
<reference evidence="2 3" key="1">
    <citation type="journal article" date="2014" name="Curr. Biol.">
        <title>The genome of the clonal raider ant Cerapachys biroi.</title>
        <authorList>
            <person name="Oxley P.R."/>
            <person name="Ji L."/>
            <person name="Fetter-Pruneda I."/>
            <person name="McKenzie S.K."/>
            <person name="Li C."/>
            <person name="Hu H."/>
            <person name="Zhang G."/>
            <person name="Kronauer D.J."/>
        </authorList>
    </citation>
    <scope>NUCLEOTIDE SEQUENCE [LARGE SCALE GENOMIC DNA]</scope>
</reference>
<name>A0A026X471_OOCBI</name>
<feature type="non-terminal residue" evidence="2">
    <location>
        <position position="1"/>
    </location>
</feature>
<evidence type="ECO:0000313" key="3">
    <source>
        <dbReference type="Proteomes" id="UP000053097"/>
    </source>
</evidence>
<organism evidence="2 3">
    <name type="scientific">Ooceraea biroi</name>
    <name type="common">Clonal raider ant</name>
    <name type="synonym">Cerapachys biroi</name>
    <dbReference type="NCBI Taxonomy" id="2015173"/>
    <lineage>
        <taxon>Eukaryota</taxon>
        <taxon>Metazoa</taxon>
        <taxon>Ecdysozoa</taxon>
        <taxon>Arthropoda</taxon>
        <taxon>Hexapoda</taxon>
        <taxon>Insecta</taxon>
        <taxon>Pterygota</taxon>
        <taxon>Neoptera</taxon>
        <taxon>Endopterygota</taxon>
        <taxon>Hymenoptera</taxon>
        <taxon>Apocrita</taxon>
        <taxon>Aculeata</taxon>
        <taxon>Formicoidea</taxon>
        <taxon>Formicidae</taxon>
        <taxon>Dorylinae</taxon>
        <taxon>Ooceraea</taxon>
    </lineage>
</organism>
<gene>
    <name evidence="2" type="ORF">X777_06120</name>
</gene>
<dbReference type="Pfam" id="PF23055">
    <property type="entry name" value="DUF7041"/>
    <property type="match status" value="1"/>
</dbReference>
<feature type="domain" description="DUF7041" evidence="1">
    <location>
        <begin position="3"/>
        <end position="41"/>
    </location>
</feature>
<dbReference type="OMA" id="MANKMEG"/>
<dbReference type="InterPro" id="IPR055469">
    <property type="entry name" value="DUF7041"/>
</dbReference>
<accession>A0A026X471</accession>
<sequence length="149" mass="17174">LIKVKDVITSPPAERKFDEMKKALVQRLATSQQQCTRQLIEHEELGNRKPSQFLRHIKTLAAQAVPDSLVRTLWLGRLPAQMQVILATRQEDRLEDVAEQADWIHEVNYRAVAAVSHQSHEPELKVSPLEVQIRQLSKQVASLMRKREK</sequence>
<dbReference type="OrthoDB" id="7699407at2759"/>
<keyword evidence="3" id="KW-1185">Reference proteome</keyword>
<dbReference type="PANTHER" id="PTHR33327:SF3">
    <property type="entry name" value="RNA-DIRECTED DNA POLYMERASE"/>
    <property type="match status" value="1"/>
</dbReference>
<protein>
    <recommendedName>
        <fullName evidence="1">DUF7041 domain-containing protein</fullName>
    </recommendedName>
</protein>
<dbReference type="EMBL" id="KK107029">
    <property type="protein sequence ID" value="EZA62169.1"/>
    <property type="molecule type" value="Genomic_DNA"/>
</dbReference>
<evidence type="ECO:0000313" key="2">
    <source>
        <dbReference type="EMBL" id="EZA62169.1"/>
    </source>
</evidence>
<dbReference type="Proteomes" id="UP000053097">
    <property type="component" value="Unassembled WGS sequence"/>
</dbReference>
<dbReference type="AlphaFoldDB" id="A0A026X471"/>